<dbReference type="Gene3D" id="3.20.20.70">
    <property type="entry name" value="Aldolase class I"/>
    <property type="match status" value="1"/>
</dbReference>
<name>A0A1B2E7T7_9BACL</name>
<organism evidence="7">
    <name type="scientific">Paenibacillus ihbetae</name>
    <dbReference type="NCBI Taxonomy" id="1870820"/>
    <lineage>
        <taxon>Bacteria</taxon>
        <taxon>Bacillati</taxon>
        <taxon>Bacillota</taxon>
        <taxon>Bacilli</taxon>
        <taxon>Bacillales</taxon>
        <taxon>Paenibacillaceae</taxon>
        <taxon>Paenibacillus</taxon>
    </lineage>
</organism>
<accession>A0A1B2E7T7</accession>
<dbReference type="EMBL" id="CP016809">
    <property type="protein sequence ID" value="ANY75987.1"/>
    <property type="molecule type" value="Genomic_DNA"/>
</dbReference>
<sequence length="326" mass="35896">MSTYVHNPIQIGSLTLRNRIIMAPMQQNQGTAEAFATDYHVRHYADRAEDVSLVIIESTGVSPNGRLFPDDIGIFTDQHVEPLRRIVEAVHQKGTPVFIQLTHGGRKSWPSLTSKLMGPSAIAYDEEYGVPLAMSLDDIRTETERYRLAARRSLEAGFDGIELHAAHGHLLHQFLSPLSNMRKDHYGGSLENRVRILNEVLEAIRAEVGPDYPVQLRVSASDFAEGGLTPVEVATALTYLESKLDAVHVSSGGLVPNAPLATPEGYQLPYASLIKQYVKLPVIAVGNIRTQAFANFILADQLADAIAIGRPLMEDARFVEKMLLHA</sequence>
<evidence type="ECO:0000256" key="2">
    <source>
        <dbReference type="ARBA" id="ARBA00022630"/>
    </source>
</evidence>
<dbReference type="InterPro" id="IPR044152">
    <property type="entry name" value="YqjM-like"/>
</dbReference>
<dbReference type="GO" id="GO:0050661">
    <property type="term" value="F:NADP binding"/>
    <property type="evidence" value="ECO:0007669"/>
    <property type="project" value="InterPro"/>
</dbReference>
<proteinExistence type="predicted"/>
<keyword evidence="3" id="KW-0288">FMN</keyword>
<feature type="domain" description="NADH:flavin oxidoreductase/NADH oxidase N-terminal" evidence="6">
    <location>
        <begin position="7"/>
        <end position="322"/>
    </location>
</feature>
<keyword evidence="2" id="KW-0285">Flavoprotein</keyword>
<reference evidence="7" key="1">
    <citation type="submission" date="2016-08" db="EMBL/GenBank/DDBJ databases">
        <title>Complete Genome Seqeunce of Paenibacillus sp. nov. IHBB 9852 from high altitute lake of Indian trans-Himalayas.</title>
        <authorList>
            <person name="Kiran S."/>
            <person name="Swarnkar M.K."/>
            <person name="Rana A."/>
            <person name="Tewari R."/>
            <person name="Gulati A."/>
        </authorList>
    </citation>
    <scope>NUCLEOTIDE SEQUENCE [LARGE SCALE GENOMIC DNA]</scope>
    <source>
        <strain evidence="7">IHBB 9852</strain>
    </source>
</reference>
<dbReference type="InterPro" id="IPR001155">
    <property type="entry name" value="OxRdtase_FMN_N"/>
</dbReference>
<dbReference type="AlphaFoldDB" id="A0A1B2E7T7"/>
<evidence type="ECO:0000256" key="3">
    <source>
        <dbReference type="ARBA" id="ARBA00022643"/>
    </source>
</evidence>
<dbReference type="RefSeq" id="WP_099479875.1">
    <property type="nucleotide sequence ID" value="NZ_CP016809.1"/>
</dbReference>
<dbReference type="Pfam" id="PF00724">
    <property type="entry name" value="Oxidored_FMN"/>
    <property type="match status" value="1"/>
</dbReference>
<dbReference type="SUPFAM" id="SSF51395">
    <property type="entry name" value="FMN-linked oxidoreductases"/>
    <property type="match status" value="1"/>
</dbReference>
<dbReference type="PANTHER" id="PTHR43303">
    <property type="entry name" value="NADPH DEHYDROGENASE C23G7.10C-RELATED"/>
    <property type="match status" value="1"/>
</dbReference>
<keyword evidence="5" id="KW-0560">Oxidoreductase</keyword>
<evidence type="ECO:0000256" key="1">
    <source>
        <dbReference type="ARBA" id="ARBA00001917"/>
    </source>
</evidence>
<comment type="cofactor">
    <cofactor evidence="1">
        <name>FMN</name>
        <dbReference type="ChEBI" id="CHEBI:58210"/>
    </cofactor>
</comment>
<dbReference type="GO" id="GO:0003959">
    <property type="term" value="F:NADPH dehydrogenase activity"/>
    <property type="evidence" value="ECO:0007669"/>
    <property type="project" value="InterPro"/>
</dbReference>
<keyword evidence="4" id="KW-0521">NADP</keyword>
<protein>
    <submittedName>
        <fullName evidence="7">NADH:flavin oxidoreductase</fullName>
    </submittedName>
</protein>
<evidence type="ECO:0000256" key="5">
    <source>
        <dbReference type="ARBA" id="ARBA00023002"/>
    </source>
</evidence>
<dbReference type="GO" id="GO:0010181">
    <property type="term" value="F:FMN binding"/>
    <property type="evidence" value="ECO:0007669"/>
    <property type="project" value="InterPro"/>
</dbReference>
<gene>
    <name evidence="7" type="ORF">BBD41_27320</name>
</gene>
<evidence type="ECO:0000256" key="4">
    <source>
        <dbReference type="ARBA" id="ARBA00022857"/>
    </source>
</evidence>
<evidence type="ECO:0000259" key="6">
    <source>
        <dbReference type="Pfam" id="PF00724"/>
    </source>
</evidence>
<dbReference type="InterPro" id="IPR013785">
    <property type="entry name" value="Aldolase_TIM"/>
</dbReference>
<evidence type="ECO:0000313" key="7">
    <source>
        <dbReference type="EMBL" id="ANY75987.1"/>
    </source>
</evidence>
<dbReference type="KEGG" id="pib:BBD41_27320"/>
<dbReference type="PANTHER" id="PTHR43303:SF4">
    <property type="entry name" value="NADPH DEHYDROGENASE C23G7.10C-RELATED"/>
    <property type="match status" value="1"/>
</dbReference>